<feature type="repeat" description="TPR" evidence="1">
    <location>
        <begin position="136"/>
        <end position="169"/>
    </location>
</feature>
<organism evidence="2 3">
    <name type="scientific">Acidiphilium rubrum</name>
    <dbReference type="NCBI Taxonomy" id="526"/>
    <lineage>
        <taxon>Bacteria</taxon>
        <taxon>Pseudomonadati</taxon>
        <taxon>Pseudomonadota</taxon>
        <taxon>Alphaproteobacteria</taxon>
        <taxon>Acetobacterales</taxon>
        <taxon>Acidocellaceae</taxon>
        <taxon>Acidiphilium</taxon>
    </lineage>
</organism>
<proteinExistence type="predicted"/>
<dbReference type="SMART" id="SM00028">
    <property type="entry name" value="TPR"/>
    <property type="match status" value="3"/>
</dbReference>
<name>A0A8G2CK33_ACIRU</name>
<gene>
    <name evidence="2" type="ORF">SAMN05421828_10473</name>
</gene>
<comment type="caution">
    <text evidence="2">The sequence shown here is derived from an EMBL/GenBank/DDBJ whole genome shotgun (WGS) entry which is preliminary data.</text>
</comment>
<dbReference type="EMBL" id="FTNE01000004">
    <property type="protein sequence ID" value="SIQ38741.1"/>
    <property type="molecule type" value="Genomic_DNA"/>
</dbReference>
<dbReference type="RefSeq" id="WP_245594033.1">
    <property type="nucleotide sequence ID" value="NZ_FTNE01000004.1"/>
</dbReference>
<reference evidence="2 3" key="1">
    <citation type="submission" date="2017-01" db="EMBL/GenBank/DDBJ databases">
        <authorList>
            <person name="Varghese N."/>
            <person name="Submissions S."/>
        </authorList>
    </citation>
    <scope>NUCLEOTIDE SEQUENCE [LARGE SCALE GENOMIC DNA]</scope>
    <source>
        <strain evidence="2 3">ATCC 35905</strain>
    </source>
</reference>
<dbReference type="Pfam" id="PF13432">
    <property type="entry name" value="TPR_16"/>
    <property type="match status" value="2"/>
</dbReference>
<feature type="repeat" description="TPR" evidence="1">
    <location>
        <begin position="102"/>
        <end position="135"/>
    </location>
</feature>
<dbReference type="InterPro" id="IPR019734">
    <property type="entry name" value="TPR_rpt"/>
</dbReference>
<dbReference type="Gene3D" id="1.25.40.10">
    <property type="entry name" value="Tetratricopeptide repeat domain"/>
    <property type="match status" value="1"/>
</dbReference>
<dbReference type="SUPFAM" id="SSF48452">
    <property type="entry name" value="TPR-like"/>
    <property type="match status" value="1"/>
</dbReference>
<dbReference type="SUPFAM" id="SSF56059">
    <property type="entry name" value="Glutathione synthetase ATP-binding domain-like"/>
    <property type="match status" value="1"/>
</dbReference>
<dbReference type="Proteomes" id="UP000186308">
    <property type="component" value="Unassembled WGS sequence"/>
</dbReference>
<keyword evidence="1" id="KW-0802">TPR repeat</keyword>
<keyword evidence="3" id="KW-1185">Reference proteome</keyword>
<evidence type="ECO:0000313" key="3">
    <source>
        <dbReference type="Proteomes" id="UP000186308"/>
    </source>
</evidence>
<accession>A0A8G2CK33</accession>
<protein>
    <submittedName>
        <fullName evidence="2">Tetratricopeptide repeat-containing protein</fullName>
    </submittedName>
</protein>
<dbReference type="PROSITE" id="PS50005">
    <property type="entry name" value="TPR"/>
    <property type="match status" value="2"/>
</dbReference>
<evidence type="ECO:0000313" key="2">
    <source>
        <dbReference type="EMBL" id="SIQ38741.1"/>
    </source>
</evidence>
<evidence type="ECO:0000256" key="1">
    <source>
        <dbReference type="PROSITE-ProRule" id="PRU00339"/>
    </source>
</evidence>
<dbReference type="AlphaFoldDB" id="A0A8G2CK33"/>
<sequence length="519" mass="55320">MNQSLRVAMPVPENQPADPVRNYRALLAAEGDSAVVQALLAQALYDTGDYTGAVAAADAALRGHPTDGVARITRASALNALCRFEAAAADFAVLAQAHPGRAAILIGLGTAYAEAGQPREAIAALMQAIAAEPGNAEAAAALGAVCARTGNAAAAITACRYALTLDPDQVIAHQNLAALLAADDPAVAVHRDAAYRRKQIVTIAGPPAAPAVLVLTCAAAANIPLDHLLPRRRFTQIRWFIDYACPDQDRELPPHDLVFNAIGDPDLMPDLRAPVERMLRETDRPVLNHPARIRDIHRAALPELLGGLPDVVVPPVTRVARDRHDENLWLVAHCLPVIVRPAGSHGGENLVCAATEAEATAAIARAPHSYVTDFYDYRAAADGLHRKYRVIFVDRVAYPYHLAIGPDWLVHYWTAGMAEAPARRAEEARFLRDPARAIGARAMAALGAIAARLDLDYAGIDFSVLPDGRVLVFEANATMLVHPETDAMFAYKNEAVAVILAAVDRMIAQRSGRIGSVSG</sequence>
<dbReference type="InterPro" id="IPR011990">
    <property type="entry name" value="TPR-like_helical_dom_sf"/>
</dbReference>